<feature type="region of interest" description="Disordered" evidence="1">
    <location>
        <begin position="55"/>
        <end position="117"/>
    </location>
</feature>
<accession>A0A6L2NF54</accession>
<dbReference type="EMBL" id="BKCJ010008984">
    <property type="protein sequence ID" value="GEU84856.1"/>
    <property type="molecule type" value="Genomic_DNA"/>
</dbReference>
<evidence type="ECO:0000259" key="2">
    <source>
        <dbReference type="Pfam" id="PF07727"/>
    </source>
</evidence>
<feature type="compositionally biased region" description="Low complexity" evidence="1">
    <location>
        <begin position="82"/>
        <end position="98"/>
    </location>
</feature>
<reference evidence="3" key="1">
    <citation type="journal article" date="2019" name="Sci. Rep.">
        <title>Draft genome of Tanacetum cinerariifolium, the natural source of mosquito coil.</title>
        <authorList>
            <person name="Yamashiro T."/>
            <person name="Shiraishi A."/>
            <person name="Satake H."/>
            <person name="Nakayama K."/>
        </authorList>
    </citation>
    <scope>NUCLEOTIDE SEQUENCE</scope>
</reference>
<proteinExistence type="predicted"/>
<gene>
    <name evidence="3" type="ORF">Tci_056834</name>
</gene>
<dbReference type="AlphaFoldDB" id="A0A6L2NF54"/>
<evidence type="ECO:0000313" key="3">
    <source>
        <dbReference type="EMBL" id="GEU84856.1"/>
    </source>
</evidence>
<feature type="compositionally biased region" description="Polar residues" evidence="1">
    <location>
        <begin position="13"/>
        <end position="31"/>
    </location>
</feature>
<feature type="region of interest" description="Disordered" evidence="1">
    <location>
        <begin position="143"/>
        <end position="166"/>
    </location>
</feature>
<dbReference type="SUPFAM" id="SSF56672">
    <property type="entry name" value="DNA/RNA polymerases"/>
    <property type="match status" value="1"/>
</dbReference>
<feature type="compositionally biased region" description="Low complexity" evidence="1">
    <location>
        <begin position="153"/>
        <end position="166"/>
    </location>
</feature>
<organism evidence="3">
    <name type="scientific">Tanacetum cinerariifolium</name>
    <name type="common">Dalmatian daisy</name>
    <name type="synonym">Chrysanthemum cinerariifolium</name>
    <dbReference type="NCBI Taxonomy" id="118510"/>
    <lineage>
        <taxon>Eukaryota</taxon>
        <taxon>Viridiplantae</taxon>
        <taxon>Streptophyta</taxon>
        <taxon>Embryophyta</taxon>
        <taxon>Tracheophyta</taxon>
        <taxon>Spermatophyta</taxon>
        <taxon>Magnoliopsida</taxon>
        <taxon>eudicotyledons</taxon>
        <taxon>Gunneridae</taxon>
        <taxon>Pentapetalae</taxon>
        <taxon>asterids</taxon>
        <taxon>campanulids</taxon>
        <taxon>Asterales</taxon>
        <taxon>Asteraceae</taxon>
        <taxon>Asteroideae</taxon>
        <taxon>Anthemideae</taxon>
        <taxon>Anthemidinae</taxon>
        <taxon>Tanacetum</taxon>
    </lineage>
</organism>
<sequence>MASKQFSLEPGLSNLNKTRKSSNPSVSQVSENSKKDLEDLFQKFYDEYFNSSKIMKSSSTNVETSNVEIPSNEEEVFHESSESFQEESSSSSLNNDVHQSSEEVRVPSSNTQSISNNMVPNVDKASTSHNVFNEHLKDAYFDASTSFHDPSDGESSSSSLNDDVQQSPEEVIIPSSNTQSIPINMISNGDEASTSHNVFNERLEDAYFDASTPFHDPLVPRPEGKSVIKTKWIFKNKKDEISLVIRNKARLVAVGYSQQEGIDYDEMFAPVARIEAIRLFLAYAAHKDFTAFQIDVKTTFLNGIIKEEVYVGQPSGFVSKQYPDHVYALDKALYAVKRIFRYLKRTINLGLWYSKDSGFDLTAYSDADHAGCHLDQKSASGSVQFLGDKLVYWSSKKHNCVSISIVESKYVAVSSCCAQVLWMRTQLTDYGFFYDKVPIYCDSKSAIAISCNPVQHTRTKHIDVRQGLQVAYLLIYVDDIILIASCPALLQHIIGSLNNKFDMTDLGALNYFLGISADRTPTSLLLSQKRSYFVSQPCRRLQYLTFTRLDLSYAVQQICLHMHDPREPHFAALKCILRYVRGTVDFGLHLYVFATTSLVGYTDADWAGCPSTHSSTSGYCVYLGDNLLSWSDKRQHTISRSSAEAEYQGVANVVTKIAWVRNLLCELHSPLMTTTLVYCDNFSAVYMSANPIQHQQTKHIEIDIHFVCDMVSAGHVRVLHIEEEEDNDFLRDKMIVCVLMRRFSCMGEWYGKKVRCDGNVRKVEEFAMCDGVIALLGGLYRARERLMSSPNHPTSDIEDAFPFNFPDYTPASPDYFPALPVNTSYGFVPIASPTLLLFHDDPYMKVMHAYDAIMPPQVPIPPPIIVPPSPMLSPIFNLQKFFVIEELLPPKEQVSKSSMKMHLKHHEKQIEDILNYLEELSFHRIEKMEERLVNGWMIIQRDFDELKTELEKVRSQISKLQKKHT</sequence>
<comment type="caution">
    <text evidence="3">The sequence shown here is derived from an EMBL/GenBank/DDBJ whole genome shotgun (WGS) entry which is preliminary data.</text>
</comment>
<dbReference type="InterPro" id="IPR043502">
    <property type="entry name" value="DNA/RNA_pol_sf"/>
</dbReference>
<name>A0A6L2NF54_TANCI</name>
<dbReference type="PANTHER" id="PTHR11439">
    <property type="entry name" value="GAG-POL-RELATED RETROTRANSPOSON"/>
    <property type="match status" value="1"/>
</dbReference>
<protein>
    <submittedName>
        <fullName evidence="3">Ribonuclease H-like domain-containing protein</fullName>
    </submittedName>
</protein>
<feature type="compositionally biased region" description="Polar residues" evidence="1">
    <location>
        <begin position="107"/>
        <end position="117"/>
    </location>
</feature>
<feature type="domain" description="Reverse transcriptase Ty1/copia-type" evidence="2">
    <location>
        <begin position="218"/>
        <end position="348"/>
    </location>
</feature>
<dbReference type="PANTHER" id="PTHR11439:SF524">
    <property type="entry name" value="RNA-DIRECTED DNA POLYMERASE, PROTEIN KINASE RLK-PELLE-DLSV FAMILY"/>
    <property type="match status" value="1"/>
</dbReference>
<dbReference type="CDD" id="cd09272">
    <property type="entry name" value="RNase_HI_RT_Ty1"/>
    <property type="match status" value="2"/>
</dbReference>
<dbReference type="Pfam" id="PF07727">
    <property type="entry name" value="RVT_2"/>
    <property type="match status" value="1"/>
</dbReference>
<dbReference type="InterPro" id="IPR013103">
    <property type="entry name" value="RVT_2"/>
</dbReference>
<evidence type="ECO:0000256" key="1">
    <source>
        <dbReference type="SAM" id="MobiDB-lite"/>
    </source>
</evidence>
<feature type="region of interest" description="Disordered" evidence="1">
    <location>
        <begin position="1"/>
        <end position="33"/>
    </location>
</feature>
<feature type="compositionally biased region" description="Polar residues" evidence="1">
    <location>
        <begin position="55"/>
        <end position="69"/>
    </location>
</feature>